<organism evidence="2 3">
    <name type="scientific">Coniochaeta ligniaria NRRL 30616</name>
    <dbReference type="NCBI Taxonomy" id="1408157"/>
    <lineage>
        <taxon>Eukaryota</taxon>
        <taxon>Fungi</taxon>
        <taxon>Dikarya</taxon>
        <taxon>Ascomycota</taxon>
        <taxon>Pezizomycotina</taxon>
        <taxon>Sordariomycetes</taxon>
        <taxon>Sordariomycetidae</taxon>
        <taxon>Coniochaetales</taxon>
        <taxon>Coniochaetaceae</taxon>
        <taxon>Coniochaeta</taxon>
    </lineage>
</organism>
<sequence>MRQVTCLDGVTILCAFYIPRIFHLPEPNTSFAKSSPRTAICGLKVIITLLLVFMVVQPIVTKNSLESCAVVATNPSGWLPPTASTSSMTRSSRTKACRTDGSVTLARAVPQERAKSTAPYPCSCQTL</sequence>
<proteinExistence type="predicted"/>
<name>A0A1J7IJ67_9PEZI</name>
<protein>
    <submittedName>
        <fullName evidence="2">Uncharacterized protein</fullName>
    </submittedName>
</protein>
<evidence type="ECO:0000313" key="2">
    <source>
        <dbReference type="EMBL" id="OIW27405.1"/>
    </source>
</evidence>
<accession>A0A1J7IJ67</accession>
<dbReference type="AlphaFoldDB" id="A0A1J7IJ67"/>
<keyword evidence="3" id="KW-1185">Reference proteome</keyword>
<reference evidence="2 3" key="1">
    <citation type="submission" date="2016-10" db="EMBL/GenBank/DDBJ databases">
        <title>Draft genome sequence of Coniochaeta ligniaria NRRL30616, a lignocellulolytic fungus for bioabatement of inhibitors in plant biomass hydrolysates.</title>
        <authorList>
            <consortium name="DOE Joint Genome Institute"/>
            <person name="Jimenez D.J."/>
            <person name="Hector R.E."/>
            <person name="Riley R."/>
            <person name="Sun H."/>
            <person name="Grigoriev I.V."/>
            <person name="Van Elsas J.D."/>
            <person name="Nichols N.N."/>
        </authorList>
    </citation>
    <scope>NUCLEOTIDE SEQUENCE [LARGE SCALE GENOMIC DNA]</scope>
    <source>
        <strain evidence="2 3">NRRL 30616</strain>
    </source>
</reference>
<dbReference type="EMBL" id="KV875099">
    <property type="protein sequence ID" value="OIW27405.1"/>
    <property type="molecule type" value="Genomic_DNA"/>
</dbReference>
<evidence type="ECO:0000256" key="1">
    <source>
        <dbReference type="SAM" id="Phobius"/>
    </source>
</evidence>
<dbReference type="Proteomes" id="UP000182658">
    <property type="component" value="Unassembled WGS sequence"/>
</dbReference>
<feature type="transmembrane region" description="Helical" evidence="1">
    <location>
        <begin position="41"/>
        <end position="60"/>
    </location>
</feature>
<keyword evidence="1" id="KW-0812">Transmembrane</keyword>
<dbReference type="InParanoid" id="A0A1J7IJ67"/>
<keyword evidence="1" id="KW-1133">Transmembrane helix</keyword>
<gene>
    <name evidence="2" type="ORF">CONLIGDRAFT_633764</name>
</gene>
<keyword evidence="1" id="KW-0472">Membrane</keyword>
<evidence type="ECO:0000313" key="3">
    <source>
        <dbReference type="Proteomes" id="UP000182658"/>
    </source>
</evidence>